<reference evidence="5" key="1">
    <citation type="submission" date="2022-10" db="EMBL/GenBank/DDBJ databases">
        <title>Candidatus Kirkpatrella diaphorinas gen. nov., sp. nov., an uncultured endosymbiont identified in a population of Diaphorina citri from Hawaii.</title>
        <authorList>
            <person name="Henry E.M."/>
            <person name="Carlson C.R."/>
            <person name="Kuo Y.-W."/>
        </authorList>
    </citation>
    <scope>NUCLEOTIDE SEQUENCE</scope>
    <source>
        <strain evidence="5">CADCRV1</strain>
    </source>
</reference>
<evidence type="ECO:0000313" key="5">
    <source>
        <dbReference type="EMBL" id="UYH51933.1"/>
    </source>
</evidence>
<evidence type="ECO:0000256" key="4">
    <source>
        <dbReference type="RuleBase" id="RU363013"/>
    </source>
</evidence>
<dbReference type="NCBIfam" id="TIGR00419">
    <property type="entry name" value="tim"/>
    <property type="match status" value="1"/>
</dbReference>
<dbReference type="Pfam" id="PF00121">
    <property type="entry name" value="TIM"/>
    <property type="match status" value="1"/>
</dbReference>
<accession>A0ABY6GK64</accession>
<dbReference type="InterPro" id="IPR035990">
    <property type="entry name" value="TIM_sf"/>
</dbReference>
<dbReference type="EC" id="5.3.1.1" evidence="4"/>
<evidence type="ECO:0000256" key="1">
    <source>
        <dbReference type="ARBA" id="ARBA00000148"/>
    </source>
</evidence>
<comment type="pathway">
    <text evidence="4">Carbohydrate biosynthesis; gluconeogenesis.</text>
</comment>
<comment type="pathway">
    <text evidence="4">Carbohydrate degradation; glycolysis; D-glyceraldehyde 3-phosphate from glycerone phosphate: step 1/1.</text>
</comment>
<dbReference type="RefSeq" id="WP_319807528.1">
    <property type="nucleotide sequence ID" value="NZ_CP107052.1"/>
</dbReference>
<comment type="catalytic activity">
    <reaction evidence="4">
        <text>D-glyceraldehyde 3-phosphate = dihydroxyacetone phosphate</text>
        <dbReference type="Rhea" id="RHEA:18585"/>
        <dbReference type="ChEBI" id="CHEBI:57642"/>
        <dbReference type="ChEBI" id="CHEBI:59776"/>
        <dbReference type="EC" id="5.3.1.1"/>
    </reaction>
</comment>
<dbReference type="PANTHER" id="PTHR21139">
    <property type="entry name" value="TRIOSEPHOSPHATE ISOMERASE"/>
    <property type="match status" value="1"/>
</dbReference>
<keyword evidence="6" id="KW-1185">Reference proteome</keyword>
<gene>
    <name evidence="5" type="ORF">N5W20_03485</name>
</gene>
<organism evidence="5 6">
    <name type="scientific">Candidatus Kirkpatrickella diaphorinae</name>
    <dbReference type="NCBI Taxonomy" id="2984322"/>
    <lineage>
        <taxon>Bacteria</taxon>
        <taxon>Pseudomonadati</taxon>
        <taxon>Pseudomonadota</taxon>
        <taxon>Alphaproteobacteria</taxon>
        <taxon>Acetobacterales</taxon>
        <taxon>Acetobacteraceae</taxon>
        <taxon>Candidatus Kirkpatrickella</taxon>
    </lineage>
</organism>
<comment type="subunit">
    <text evidence="4">Homodimer.</text>
</comment>
<dbReference type="PANTHER" id="PTHR21139:SF42">
    <property type="entry name" value="TRIOSEPHOSPHATE ISOMERASE"/>
    <property type="match status" value="1"/>
</dbReference>
<keyword evidence="4" id="KW-0963">Cytoplasm</keyword>
<dbReference type="CDD" id="cd00311">
    <property type="entry name" value="TIM"/>
    <property type="match status" value="1"/>
</dbReference>
<keyword evidence="4" id="KW-0324">Glycolysis</keyword>
<dbReference type="Proteomes" id="UP001163831">
    <property type="component" value="Chromosome"/>
</dbReference>
<sequence length="258" mass="28130">MRSKPLWVGTSWKMNKAPREARQAAEALAEIALPSHISSFVIPPFTSIADVSRILDKSPFQVGAQNTHWEDEGAWTGEISAPMIKESGATIVEVGHSERRTHFNETDATVNLKVAAAMRHDLTPLICIGDTAEDHHFGVTHETLARQARIALHGLTSEQVKKVLFAYEPVWAIGAKGRAAAPDFVQDAHARLRHHLADIYGAETARAINILYGGSVSLQNAAHYVRQKDIDGIFIGRAAWAPKDFAAIIDACAASSNR</sequence>
<evidence type="ECO:0000313" key="6">
    <source>
        <dbReference type="Proteomes" id="UP001163831"/>
    </source>
</evidence>
<comment type="subcellular location">
    <subcellularLocation>
        <location evidence="4">Cytoplasm</location>
    </subcellularLocation>
</comment>
<keyword evidence="4" id="KW-0312">Gluconeogenesis</keyword>
<dbReference type="InterPro" id="IPR013785">
    <property type="entry name" value="Aldolase_TIM"/>
</dbReference>
<protein>
    <recommendedName>
        <fullName evidence="4">Triosephosphate isomerase</fullName>
        <ecNumber evidence="4">5.3.1.1</ecNumber>
    </recommendedName>
</protein>
<keyword evidence="3 4" id="KW-0413">Isomerase</keyword>
<dbReference type="SUPFAM" id="SSF51351">
    <property type="entry name" value="Triosephosphate isomerase (TIM)"/>
    <property type="match status" value="1"/>
</dbReference>
<dbReference type="NCBIfam" id="NF000722">
    <property type="entry name" value="PRK00042.2-1"/>
    <property type="match status" value="1"/>
</dbReference>
<name>A0ABY6GK64_9PROT</name>
<dbReference type="Gene3D" id="3.20.20.70">
    <property type="entry name" value="Aldolase class I"/>
    <property type="match status" value="1"/>
</dbReference>
<dbReference type="InterPro" id="IPR000652">
    <property type="entry name" value="Triosephosphate_isomerase"/>
</dbReference>
<evidence type="ECO:0000256" key="2">
    <source>
        <dbReference type="ARBA" id="ARBA00007422"/>
    </source>
</evidence>
<dbReference type="PROSITE" id="PS51440">
    <property type="entry name" value="TIM_2"/>
    <property type="match status" value="1"/>
</dbReference>
<proteinExistence type="inferred from homology"/>
<dbReference type="EMBL" id="CP107052">
    <property type="protein sequence ID" value="UYH51933.1"/>
    <property type="molecule type" value="Genomic_DNA"/>
</dbReference>
<comment type="similarity">
    <text evidence="2 4">Belongs to the triosephosphate isomerase family.</text>
</comment>
<evidence type="ECO:0000256" key="3">
    <source>
        <dbReference type="ARBA" id="ARBA00023235"/>
    </source>
</evidence>
<comment type="catalytic activity">
    <reaction evidence="1">
        <text>L-erythrulose 1-phosphate = D-erythrulose 4-phosphate</text>
        <dbReference type="Rhea" id="RHEA:49588"/>
        <dbReference type="ChEBI" id="CHEBI:58002"/>
        <dbReference type="ChEBI" id="CHEBI:90796"/>
        <dbReference type="EC" id="5.3.1.33"/>
    </reaction>
</comment>
<dbReference type="GO" id="GO:0004807">
    <property type="term" value="F:triose-phosphate isomerase activity"/>
    <property type="evidence" value="ECO:0007669"/>
    <property type="project" value="UniProtKB-EC"/>
</dbReference>